<evidence type="ECO:0000256" key="1">
    <source>
        <dbReference type="ARBA" id="ARBA00007123"/>
    </source>
</evidence>
<evidence type="ECO:0000313" key="10">
    <source>
        <dbReference type="Proteomes" id="UP000827092"/>
    </source>
</evidence>
<dbReference type="CDD" id="cd06928">
    <property type="entry name" value="RNAP_alpha_NTD"/>
    <property type="match status" value="1"/>
</dbReference>
<reference evidence="9 10" key="1">
    <citation type="journal article" date="2022" name="Nat. Ecol. Evol.">
        <title>A masculinizing supergene underlies an exaggerated male reproductive morph in a spider.</title>
        <authorList>
            <person name="Hendrickx F."/>
            <person name="De Corte Z."/>
            <person name="Sonet G."/>
            <person name="Van Belleghem S.M."/>
            <person name="Kostlbacher S."/>
            <person name="Vangestel C."/>
        </authorList>
    </citation>
    <scope>NUCLEOTIDE SEQUENCE [LARGE SCALE GENOMIC DNA]</scope>
    <source>
        <strain evidence="9">W744_W776</strain>
    </source>
</reference>
<evidence type="ECO:0000313" key="9">
    <source>
        <dbReference type="EMBL" id="KAG8172321.1"/>
    </source>
</evidence>
<dbReference type="Pfam" id="PF03118">
    <property type="entry name" value="RNA_pol_A_CTD"/>
    <property type="match status" value="1"/>
</dbReference>
<sequence>MAIKYGKFELPSKIKLDEASRSKTFARFIAEPFERGFGHTVGNALRRIMLSSLEAPAIVSVRIEDVPHEYMAIDGVIEDMTTIVLNFKSALLRKLPIDDELESRELKQISKMLDVTPEMLEKNNGQYAVTLHDLLEESEFDIFNPELVIFTVTKPMMRKIDLKIAIGRGYVPAERHPIQENVVDEILLDSAFSPVRLVNYFVENTRVGQDTDFDRLILEVNTDGRISPEEALTFATQIGILHFEVFDELNVDILSFDQGEIKLNTDKDALMAKLALKINEIELSVRSSNCLSLACIDTIAELVVMPEPELLRFRNFGKKSLNEIKDKLKGMGLWLGMTKEDLGMDLHKDNVKEVVQEYLSKKVGHQT</sequence>
<dbReference type="GO" id="GO:0006351">
    <property type="term" value="P:DNA-templated transcription"/>
    <property type="evidence" value="ECO:0007669"/>
    <property type="project" value="InterPro"/>
</dbReference>
<dbReference type="SUPFAM" id="SSF56553">
    <property type="entry name" value="Insert subdomain of RNA polymerase alpha subunit"/>
    <property type="match status" value="1"/>
</dbReference>
<proteinExistence type="inferred from homology"/>
<gene>
    <name evidence="9" type="ORF">JTE90_005438</name>
</gene>
<dbReference type="GO" id="GO:0046983">
    <property type="term" value="F:protein dimerization activity"/>
    <property type="evidence" value="ECO:0007669"/>
    <property type="project" value="InterPro"/>
</dbReference>
<evidence type="ECO:0000256" key="7">
    <source>
        <dbReference type="ARBA" id="ARBA00048552"/>
    </source>
</evidence>
<keyword evidence="5" id="KW-0548">Nucleotidyltransferase</keyword>
<dbReference type="GO" id="GO:0005737">
    <property type="term" value="C:cytoplasm"/>
    <property type="evidence" value="ECO:0007669"/>
    <property type="project" value="UniProtKB-ARBA"/>
</dbReference>
<dbReference type="GO" id="GO:0000428">
    <property type="term" value="C:DNA-directed RNA polymerase complex"/>
    <property type="evidence" value="ECO:0007669"/>
    <property type="project" value="UniProtKB-KW"/>
</dbReference>
<evidence type="ECO:0000259" key="8">
    <source>
        <dbReference type="SMART" id="SM00662"/>
    </source>
</evidence>
<keyword evidence="10" id="KW-1185">Reference proteome</keyword>
<evidence type="ECO:0000256" key="5">
    <source>
        <dbReference type="ARBA" id="ARBA00022695"/>
    </source>
</evidence>
<dbReference type="NCBIfam" id="TIGR02027">
    <property type="entry name" value="rpoA"/>
    <property type="match status" value="1"/>
</dbReference>
<dbReference type="GO" id="GO:0003899">
    <property type="term" value="F:DNA-directed RNA polymerase activity"/>
    <property type="evidence" value="ECO:0007669"/>
    <property type="project" value="UniProtKB-EC"/>
</dbReference>
<protein>
    <recommendedName>
        <fullName evidence="2">DNA-directed RNA polymerase</fullName>
        <ecNumber evidence="2">2.7.7.6</ecNumber>
    </recommendedName>
</protein>
<keyword evidence="4" id="KW-0808">Transferase</keyword>
<dbReference type="InterPro" id="IPR011260">
    <property type="entry name" value="RNAP_asu_C"/>
</dbReference>
<dbReference type="GO" id="GO:0003677">
    <property type="term" value="F:DNA binding"/>
    <property type="evidence" value="ECO:0007669"/>
    <property type="project" value="InterPro"/>
</dbReference>
<evidence type="ECO:0000256" key="4">
    <source>
        <dbReference type="ARBA" id="ARBA00022679"/>
    </source>
</evidence>
<dbReference type="Gene3D" id="1.10.150.20">
    <property type="entry name" value="5' to 3' exonuclease, C-terminal subdomain"/>
    <property type="match status" value="1"/>
</dbReference>
<dbReference type="AlphaFoldDB" id="A0AAV6TLH4"/>
<name>A0AAV6TLH4_9ARAC</name>
<comment type="similarity">
    <text evidence="1">Belongs to the RNA polymerase alpha chain family.</text>
</comment>
<dbReference type="SMART" id="SM00662">
    <property type="entry name" value="RPOLD"/>
    <property type="match status" value="1"/>
</dbReference>
<dbReference type="NCBIfam" id="NF003517">
    <property type="entry name" value="PRK05182.2-3"/>
    <property type="match status" value="1"/>
</dbReference>
<keyword evidence="3" id="KW-0240">DNA-directed RNA polymerase</keyword>
<feature type="domain" description="DNA-directed RNA polymerase RpoA/D/Rpb3-type" evidence="8">
    <location>
        <begin position="25"/>
        <end position="249"/>
    </location>
</feature>
<dbReference type="SUPFAM" id="SSF55257">
    <property type="entry name" value="RBP11-like subunits of RNA polymerase"/>
    <property type="match status" value="1"/>
</dbReference>
<dbReference type="NCBIfam" id="NF003513">
    <property type="entry name" value="PRK05182.1-2"/>
    <property type="match status" value="1"/>
</dbReference>
<dbReference type="InterPro" id="IPR011263">
    <property type="entry name" value="DNA-dir_RNA_pol_RpoA/D/Rpb3"/>
</dbReference>
<dbReference type="Gene3D" id="2.170.120.12">
    <property type="entry name" value="DNA-directed RNA polymerase, insert domain"/>
    <property type="match status" value="1"/>
</dbReference>
<accession>A0AAV6TLH4</accession>
<dbReference type="EC" id="2.7.7.6" evidence="2"/>
<dbReference type="InterPro" id="IPR011773">
    <property type="entry name" value="DNA-dir_RpoA"/>
</dbReference>
<dbReference type="InterPro" id="IPR036603">
    <property type="entry name" value="RBP11-like"/>
</dbReference>
<dbReference type="InterPro" id="IPR011262">
    <property type="entry name" value="DNA-dir_RNA_pol_insert"/>
</dbReference>
<comment type="catalytic activity">
    <reaction evidence="7">
        <text>RNA(n) + a ribonucleoside 5'-triphosphate = RNA(n+1) + diphosphate</text>
        <dbReference type="Rhea" id="RHEA:21248"/>
        <dbReference type="Rhea" id="RHEA-COMP:14527"/>
        <dbReference type="Rhea" id="RHEA-COMP:17342"/>
        <dbReference type="ChEBI" id="CHEBI:33019"/>
        <dbReference type="ChEBI" id="CHEBI:61557"/>
        <dbReference type="ChEBI" id="CHEBI:140395"/>
        <dbReference type="EC" id="2.7.7.6"/>
    </reaction>
</comment>
<dbReference type="HAMAP" id="MF_00059">
    <property type="entry name" value="RNApol_bact_RpoA"/>
    <property type="match status" value="1"/>
</dbReference>
<evidence type="ECO:0000256" key="6">
    <source>
        <dbReference type="ARBA" id="ARBA00023163"/>
    </source>
</evidence>
<dbReference type="NCBIfam" id="NF003519">
    <property type="entry name" value="PRK05182.2-5"/>
    <property type="match status" value="1"/>
</dbReference>
<organism evidence="9 10">
    <name type="scientific">Oedothorax gibbosus</name>
    <dbReference type="NCBI Taxonomy" id="931172"/>
    <lineage>
        <taxon>Eukaryota</taxon>
        <taxon>Metazoa</taxon>
        <taxon>Ecdysozoa</taxon>
        <taxon>Arthropoda</taxon>
        <taxon>Chelicerata</taxon>
        <taxon>Arachnida</taxon>
        <taxon>Araneae</taxon>
        <taxon>Araneomorphae</taxon>
        <taxon>Entelegynae</taxon>
        <taxon>Araneoidea</taxon>
        <taxon>Linyphiidae</taxon>
        <taxon>Erigoninae</taxon>
        <taxon>Oedothorax</taxon>
    </lineage>
</organism>
<dbReference type="Proteomes" id="UP000827092">
    <property type="component" value="Unassembled WGS sequence"/>
</dbReference>
<dbReference type="Pfam" id="PF01000">
    <property type="entry name" value="RNA_pol_A_bac"/>
    <property type="match status" value="1"/>
</dbReference>
<keyword evidence="6" id="KW-0804">Transcription</keyword>
<dbReference type="InterPro" id="IPR036643">
    <property type="entry name" value="RNApol_insert_sf"/>
</dbReference>
<dbReference type="SUPFAM" id="SSF47789">
    <property type="entry name" value="C-terminal domain of RNA polymerase alpha subunit"/>
    <property type="match status" value="1"/>
</dbReference>
<comment type="caution">
    <text evidence="9">The sequence shown here is derived from an EMBL/GenBank/DDBJ whole genome shotgun (WGS) entry which is preliminary data.</text>
</comment>
<dbReference type="Gene3D" id="3.30.1360.10">
    <property type="entry name" value="RNA polymerase, RBP11-like subunit"/>
    <property type="match status" value="1"/>
</dbReference>
<dbReference type="EMBL" id="JAFNEN010002824">
    <property type="protein sequence ID" value="KAG8172321.1"/>
    <property type="molecule type" value="Genomic_DNA"/>
</dbReference>
<evidence type="ECO:0000256" key="3">
    <source>
        <dbReference type="ARBA" id="ARBA00022478"/>
    </source>
</evidence>
<dbReference type="Pfam" id="PF01193">
    <property type="entry name" value="RNA_pol_L"/>
    <property type="match status" value="1"/>
</dbReference>
<evidence type="ECO:0000256" key="2">
    <source>
        <dbReference type="ARBA" id="ARBA00012418"/>
    </source>
</evidence>